<dbReference type="EMBL" id="CP032323">
    <property type="protein sequence ID" value="QCN98800.1"/>
    <property type="molecule type" value="Genomic_DNA"/>
</dbReference>
<proteinExistence type="predicted"/>
<protein>
    <submittedName>
        <fullName evidence="2">Uncharacterized protein</fullName>
    </submittedName>
</protein>
<accession>A0A4D8PNS2</accession>
<keyword evidence="2" id="KW-0614">Plasmid</keyword>
<keyword evidence="1" id="KW-0812">Transmembrane</keyword>
<reference evidence="2 3" key="1">
    <citation type="submission" date="2018-09" db="EMBL/GenBank/DDBJ databases">
        <title>Whole genome based analysis of evolution and adaptive divergence in Indian and Brazilian strains of Azospirillum brasilense.</title>
        <authorList>
            <person name="Singh C."/>
            <person name="Tripathi A.K."/>
        </authorList>
    </citation>
    <scope>NUCLEOTIDE SEQUENCE [LARGE SCALE GENOMIC DNA]</scope>
    <source>
        <strain evidence="2 3">MTCC4035</strain>
        <plasmid evidence="2 3">p2</plasmid>
    </source>
</reference>
<dbReference type="Proteomes" id="UP000298595">
    <property type="component" value="Plasmid p2"/>
</dbReference>
<evidence type="ECO:0000313" key="2">
    <source>
        <dbReference type="EMBL" id="QCN98800.1"/>
    </source>
</evidence>
<organism evidence="2 3">
    <name type="scientific">Azospirillum argentinense</name>
    <dbReference type="NCBI Taxonomy" id="2970906"/>
    <lineage>
        <taxon>Bacteria</taxon>
        <taxon>Pseudomonadati</taxon>
        <taxon>Pseudomonadota</taxon>
        <taxon>Alphaproteobacteria</taxon>
        <taxon>Rhodospirillales</taxon>
        <taxon>Azospirillaceae</taxon>
        <taxon>Azospirillum</taxon>
    </lineage>
</organism>
<name>A0A4D8PNS2_9PROT</name>
<geneLocation type="plasmid" evidence="2 3">
    <name>p2</name>
</geneLocation>
<keyword evidence="1" id="KW-0472">Membrane</keyword>
<dbReference type="KEGG" id="aare:D3093_26735"/>
<dbReference type="AlphaFoldDB" id="A0A4D8PNS2"/>
<evidence type="ECO:0000313" key="3">
    <source>
        <dbReference type="Proteomes" id="UP000298595"/>
    </source>
</evidence>
<gene>
    <name evidence="2" type="ORF">D3093_26735</name>
</gene>
<keyword evidence="1" id="KW-1133">Transmembrane helix</keyword>
<feature type="transmembrane region" description="Helical" evidence="1">
    <location>
        <begin position="6"/>
        <end position="25"/>
    </location>
</feature>
<sequence>MLAIRGYVVIGAAPLLVYYSLALLIPDQVLHIVYGTASPTEQELPLRCSPSGADRLSGGDGLLLLLRRAAQPVRSW</sequence>
<evidence type="ECO:0000256" key="1">
    <source>
        <dbReference type="SAM" id="Phobius"/>
    </source>
</evidence>